<dbReference type="GO" id="GO:0030295">
    <property type="term" value="F:protein kinase activator activity"/>
    <property type="evidence" value="ECO:0007669"/>
    <property type="project" value="TreeGrafter"/>
</dbReference>
<evidence type="ECO:0000313" key="3">
    <source>
        <dbReference type="Proteomes" id="UP000254266"/>
    </source>
</evidence>
<accession>A0A370D8Y8</accession>
<dbReference type="AlphaFoldDB" id="A0A370D8Y8"/>
<dbReference type="Pfam" id="PF00359">
    <property type="entry name" value="PTS_EIIA_2"/>
    <property type="match status" value="1"/>
</dbReference>
<dbReference type="EMBL" id="QFXC01000013">
    <property type="protein sequence ID" value="RDH81372.1"/>
    <property type="molecule type" value="Genomic_DNA"/>
</dbReference>
<feature type="domain" description="PTS EIIA type-2" evidence="1">
    <location>
        <begin position="5"/>
        <end position="164"/>
    </location>
</feature>
<dbReference type="PROSITE" id="PS51094">
    <property type="entry name" value="PTS_EIIA_TYPE_2"/>
    <property type="match status" value="1"/>
</dbReference>
<comment type="caution">
    <text evidence="2">The sequence shown here is derived from an EMBL/GenBank/DDBJ whole genome shotgun (WGS) entry which is preliminary data.</text>
</comment>
<protein>
    <submittedName>
        <fullName evidence="2">PTS sugar transporter subunit IIA</fullName>
    </submittedName>
</protein>
<dbReference type="InterPro" id="IPR051541">
    <property type="entry name" value="PTS_SugarTrans_NitroReg"/>
</dbReference>
<organism evidence="2 3">
    <name type="scientific">endosymbiont of Galathealinum brachiosum</name>
    <dbReference type="NCBI Taxonomy" id="2200906"/>
    <lineage>
        <taxon>Bacteria</taxon>
        <taxon>Pseudomonadati</taxon>
        <taxon>Pseudomonadota</taxon>
        <taxon>Gammaproteobacteria</taxon>
        <taxon>sulfur-oxidizing symbionts</taxon>
    </lineage>
</organism>
<proteinExistence type="predicted"/>
<dbReference type="Proteomes" id="UP000254266">
    <property type="component" value="Unassembled WGS sequence"/>
</dbReference>
<dbReference type="Gene3D" id="3.40.930.10">
    <property type="entry name" value="Mannitol-specific EII, Chain A"/>
    <property type="match status" value="1"/>
</dbReference>
<gene>
    <name evidence="2" type="ORF">DIZ80_14885</name>
</gene>
<dbReference type="PROSITE" id="PS00372">
    <property type="entry name" value="PTS_EIIA_TYPE_2_HIS"/>
    <property type="match status" value="1"/>
</dbReference>
<keyword evidence="2" id="KW-0762">Sugar transport</keyword>
<dbReference type="CDD" id="cd00211">
    <property type="entry name" value="PTS_IIA_fru"/>
    <property type="match status" value="1"/>
</dbReference>
<evidence type="ECO:0000313" key="2">
    <source>
        <dbReference type="EMBL" id="RDH81372.1"/>
    </source>
</evidence>
<keyword evidence="2" id="KW-0813">Transport</keyword>
<dbReference type="InterPro" id="IPR016152">
    <property type="entry name" value="PTrfase/Anion_transptr"/>
</dbReference>
<evidence type="ECO:0000259" key="1">
    <source>
        <dbReference type="PROSITE" id="PS51094"/>
    </source>
</evidence>
<dbReference type="PANTHER" id="PTHR47738">
    <property type="entry name" value="PTS SYSTEM FRUCTOSE-LIKE EIIA COMPONENT-RELATED"/>
    <property type="match status" value="1"/>
</dbReference>
<sequence length="172" mass="18960">MEISQLITPERVQCLGGIKSKKRALESLSQLLASGVIGVDPTDIFHQLIERERLGSTGLGHGVALPHGRFSPSQDDSDDAQFDLGMTPKMTLGCFIKLDQGVDFDSPDAKPADLLFGLLVPEHCTDEHLQVLAALAQMFSDTEFCEQLRNTKTNEELYTMLSSWKQSHQEAS</sequence>
<name>A0A370D8Y8_9GAMM</name>
<keyword evidence="3" id="KW-1185">Reference proteome</keyword>
<reference evidence="2 3" key="1">
    <citation type="journal article" date="2018" name="ISME J.">
        <title>Endosymbiont genomes yield clues of tubeworm success.</title>
        <authorList>
            <person name="Li Y."/>
            <person name="Liles M.R."/>
            <person name="Halanych K.M."/>
        </authorList>
    </citation>
    <scope>NUCLEOTIDE SEQUENCE [LARGE SCALE GENOMIC DNA]</scope>
    <source>
        <strain evidence="2">A1464</strain>
    </source>
</reference>
<dbReference type="PANTHER" id="PTHR47738:SF1">
    <property type="entry name" value="NITROGEN REGULATORY PROTEIN"/>
    <property type="match status" value="1"/>
</dbReference>
<dbReference type="SUPFAM" id="SSF55804">
    <property type="entry name" value="Phoshotransferase/anion transport protein"/>
    <property type="match status" value="1"/>
</dbReference>
<dbReference type="InterPro" id="IPR002178">
    <property type="entry name" value="PTS_EIIA_type-2_dom"/>
</dbReference>